<protein>
    <submittedName>
        <fullName evidence="2">Uncharacterized protein</fullName>
    </submittedName>
</protein>
<reference evidence="2" key="1">
    <citation type="submission" date="2022-12" db="EMBL/GenBank/DDBJ databases">
        <authorList>
            <person name="Alioto T."/>
            <person name="Alioto T."/>
            <person name="Gomez Garrido J."/>
        </authorList>
    </citation>
    <scope>NUCLEOTIDE SEQUENCE</scope>
</reference>
<evidence type="ECO:0000313" key="2">
    <source>
        <dbReference type="EMBL" id="CAI5780193.1"/>
    </source>
</evidence>
<dbReference type="AlphaFoldDB" id="A0AA35KMN3"/>
<sequence length="136" mass="15301">MPTWEGLKPPHRDPNTDPEPRLNRHRRSDVPVEEEELPSLHLLALRLERQLLCCLPPDEGTLDTKRSFSEDWMLSASLEGANQTCTELKTCEELGWEEDPPHTHTVQAEALNSQAPGVPTANEAVQTGRPTASWYP</sequence>
<name>A0AA35KMN3_9SAUR</name>
<feature type="region of interest" description="Disordered" evidence="1">
    <location>
        <begin position="1"/>
        <end position="36"/>
    </location>
</feature>
<dbReference type="EMBL" id="OX395132">
    <property type="protein sequence ID" value="CAI5780193.1"/>
    <property type="molecule type" value="Genomic_DNA"/>
</dbReference>
<keyword evidence="3" id="KW-1185">Reference proteome</keyword>
<accession>A0AA35KMN3</accession>
<feature type="compositionally biased region" description="Basic and acidic residues" evidence="1">
    <location>
        <begin position="8"/>
        <end position="22"/>
    </location>
</feature>
<dbReference type="Proteomes" id="UP001178461">
    <property type="component" value="Chromosome 7"/>
</dbReference>
<proteinExistence type="predicted"/>
<gene>
    <name evidence="2" type="ORF">PODLI_1B005601</name>
</gene>
<organism evidence="2 3">
    <name type="scientific">Podarcis lilfordi</name>
    <name type="common">Lilford's wall lizard</name>
    <dbReference type="NCBI Taxonomy" id="74358"/>
    <lineage>
        <taxon>Eukaryota</taxon>
        <taxon>Metazoa</taxon>
        <taxon>Chordata</taxon>
        <taxon>Craniata</taxon>
        <taxon>Vertebrata</taxon>
        <taxon>Euteleostomi</taxon>
        <taxon>Lepidosauria</taxon>
        <taxon>Squamata</taxon>
        <taxon>Bifurcata</taxon>
        <taxon>Unidentata</taxon>
        <taxon>Episquamata</taxon>
        <taxon>Laterata</taxon>
        <taxon>Lacertibaenia</taxon>
        <taxon>Lacertidae</taxon>
        <taxon>Podarcis</taxon>
    </lineage>
</organism>
<evidence type="ECO:0000313" key="3">
    <source>
        <dbReference type="Proteomes" id="UP001178461"/>
    </source>
</evidence>
<evidence type="ECO:0000256" key="1">
    <source>
        <dbReference type="SAM" id="MobiDB-lite"/>
    </source>
</evidence>
<feature type="region of interest" description="Disordered" evidence="1">
    <location>
        <begin position="115"/>
        <end position="136"/>
    </location>
</feature>